<proteinExistence type="predicted"/>
<dbReference type="InterPro" id="IPR001650">
    <property type="entry name" value="Helicase_C-like"/>
</dbReference>
<dbReference type="PROSITE" id="PS51194">
    <property type="entry name" value="HELICASE_CTER"/>
    <property type="match status" value="1"/>
</dbReference>
<dbReference type="Proteomes" id="UP000051686">
    <property type="component" value="Unassembled WGS sequence"/>
</dbReference>
<keyword evidence="4" id="KW-1185">Reference proteome</keyword>
<dbReference type="GO" id="GO:0016787">
    <property type="term" value="F:hydrolase activity"/>
    <property type="evidence" value="ECO:0007669"/>
    <property type="project" value="InterPro"/>
</dbReference>
<dbReference type="InterPro" id="IPR014001">
    <property type="entry name" value="Helicase_ATP-bd"/>
</dbReference>
<dbReference type="InterPro" id="IPR058403">
    <property type="entry name" value="DUF8090"/>
</dbReference>
<dbReference type="GO" id="GO:0005829">
    <property type="term" value="C:cytosol"/>
    <property type="evidence" value="ECO:0007669"/>
    <property type="project" value="TreeGrafter"/>
</dbReference>
<dbReference type="GO" id="GO:0003677">
    <property type="term" value="F:DNA binding"/>
    <property type="evidence" value="ECO:0007669"/>
    <property type="project" value="InterPro"/>
</dbReference>
<dbReference type="SMART" id="SM00487">
    <property type="entry name" value="DEXDc"/>
    <property type="match status" value="1"/>
</dbReference>
<dbReference type="Pfam" id="PF04851">
    <property type="entry name" value="ResIII"/>
    <property type="match status" value="1"/>
</dbReference>
<feature type="domain" description="Helicase C-terminal" evidence="2">
    <location>
        <begin position="438"/>
        <end position="584"/>
    </location>
</feature>
<dbReference type="Gene3D" id="3.30.870.10">
    <property type="entry name" value="Endonuclease Chain A"/>
    <property type="match status" value="1"/>
</dbReference>
<gene>
    <name evidence="3" type="ORF">FD46_GL000862</name>
</gene>
<dbReference type="InterPro" id="IPR027417">
    <property type="entry name" value="P-loop_NTPase"/>
</dbReference>
<dbReference type="SUPFAM" id="SSF52540">
    <property type="entry name" value="P-loop containing nucleoside triphosphate hydrolases"/>
    <property type="match status" value="1"/>
</dbReference>
<dbReference type="InterPro" id="IPR025202">
    <property type="entry name" value="PLD-like_dom"/>
</dbReference>
<dbReference type="RefSeq" id="WP_157047082.1">
    <property type="nucleotide sequence ID" value="NZ_AZEH01000025.1"/>
</dbReference>
<comment type="caution">
    <text evidence="3">The sequence shown here is derived from an EMBL/GenBank/DDBJ whole genome shotgun (WGS) entry which is preliminary data.</text>
</comment>
<dbReference type="SUPFAM" id="SSF56024">
    <property type="entry name" value="Phospholipase D/nuclease"/>
    <property type="match status" value="1"/>
</dbReference>
<evidence type="ECO:0000259" key="2">
    <source>
        <dbReference type="PROSITE" id="PS51194"/>
    </source>
</evidence>
<keyword evidence="3" id="KW-0067">ATP-binding</keyword>
<sequence>MTENIAAELLSSVLGGFIDKEKNSATEEFSPRLLSNKKGDTVWDHLKYELQNCSHFTFAVAFITSDMLVPLKVVLADLAKQGIKGKILTSDYLSFNQPKVFKELLKIPNITVKVSVQSGFHAKGYFFEHIKENYVSAIIGSANLTRAALLANYEWNIRLSSYTNGEVTQELRQSLKEAWQNAVPVTSTWIKTYELDYVPQNSSSKNKAATTKKLSLPQIKPNKMQQDALKELHNLRAGGGKRGLVISATGTGKTYLGAFDVQQFKPKKLLFVVHREQILEKAMSSFKRILGGESCDYGILSGNRFDQNARYLFATIQTLSKDAVLKQFSKETFDYLLIDEAHRAGAKTYRKVLAYFKPQFCLGMTATPERNDDFSIYQLFDYNIAYEIRLQDALEERMLCPFHYVGIQDYEYQGKVIADQTPLRFLASKKRVDYLLKQLNYYGYSGNKARGLIFCSRKDEARKIAQLLCEKGHPAAALSGEDTIDYRQKAVLKLEQGELEYLVTIDIFNEGIDIPSINQVVMLRSTQSSIVFIQQLGRGLRKAAEKDFVTILDFIGNYKNNYLIPLSLTGDKSRSKDSVREDLAVPPVIGLSTINFTKVARERIYEAIQAVKLDSLASLRNGYRELKQKLGRIPLLFDFQKFGTVDAAVFAENHLLANYYHFLLKMKENVFLSAYEDQVLSFVTKELLNGMRRHELLLLSMLMEQAQITDSEYINLLKKHSCYYDEQTLKSVSQILNLNFFRIKAGKKLKSKAYGERPIAEHKNGSYRLNADIQASLAKKSLFSRLFKDALNTGLYKARDYKADRPFTLYRKYTRKDVCRLLNWEKDVSAPMYGYRVGSRACPIFITYLKDDPEKKRSASYENEFINTSLIRWYTRSPRHLYSTEVKQLLQADEDGENIVKPYLFIKKSDAEGKSFFYCGECSIEKDSAAEQLISVPHKKARSVVSMILRLKMPLQYNRFLSLTGKG</sequence>
<dbReference type="PANTHER" id="PTHR47396:SF1">
    <property type="entry name" value="ATP-DEPENDENT HELICASE IRC3-RELATED"/>
    <property type="match status" value="1"/>
</dbReference>
<feature type="domain" description="Helicase ATP-binding" evidence="1">
    <location>
        <begin position="234"/>
        <end position="386"/>
    </location>
</feature>
<dbReference type="Pfam" id="PF00271">
    <property type="entry name" value="Helicase_C"/>
    <property type="match status" value="1"/>
</dbReference>
<evidence type="ECO:0000313" key="4">
    <source>
        <dbReference type="Proteomes" id="UP000051686"/>
    </source>
</evidence>
<dbReference type="CDD" id="cd18799">
    <property type="entry name" value="SF2_C_EcoAI-like"/>
    <property type="match status" value="1"/>
</dbReference>
<dbReference type="GO" id="GO:0005524">
    <property type="term" value="F:ATP binding"/>
    <property type="evidence" value="ECO:0007669"/>
    <property type="project" value="InterPro"/>
</dbReference>
<dbReference type="Pfam" id="PF26350">
    <property type="entry name" value="DUF8090"/>
    <property type="match status" value="1"/>
</dbReference>
<reference evidence="3 4" key="1">
    <citation type="journal article" date="2015" name="Genome Announc.">
        <title>Expanding the biotechnology potential of lactobacilli through comparative genomics of 213 strains and associated genera.</title>
        <authorList>
            <person name="Sun Z."/>
            <person name="Harris H.M."/>
            <person name="McCann A."/>
            <person name="Guo C."/>
            <person name="Argimon S."/>
            <person name="Zhang W."/>
            <person name="Yang X."/>
            <person name="Jeffery I.B."/>
            <person name="Cooney J.C."/>
            <person name="Kagawa T.F."/>
            <person name="Liu W."/>
            <person name="Song Y."/>
            <person name="Salvetti E."/>
            <person name="Wrobel A."/>
            <person name="Rasinkangas P."/>
            <person name="Parkhill J."/>
            <person name="Rea M.C."/>
            <person name="O'Sullivan O."/>
            <person name="Ritari J."/>
            <person name="Douillard F.P."/>
            <person name="Paul Ross R."/>
            <person name="Yang R."/>
            <person name="Briner A.E."/>
            <person name="Felis G.E."/>
            <person name="de Vos W.M."/>
            <person name="Barrangou R."/>
            <person name="Klaenhammer T.R."/>
            <person name="Caufield P.W."/>
            <person name="Cui Y."/>
            <person name="Zhang H."/>
            <person name="O'Toole P.W."/>
        </authorList>
    </citation>
    <scope>NUCLEOTIDE SEQUENCE [LARGE SCALE GENOMIC DNA]</scope>
    <source>
        <strain evidence="3 4">DSM 19972</strain>
    </source>
</reference>
<protein>
    <submittedName>
        <fullName evidence="3">DNA RNA helicase</fullName>
    </submittedName>
</protein>
<dbReference type="STRING" id="1423777.FD46_GL000862"/>
<dbReference type="InterPro" id="IPR021835">
    <property type="entry name" value="DUF3427"/>
</dbReference>
<evidence type="ECO:0000313" key="3">
    <source>
        <dbReference type="EMBL" id="KRL05447.1"/>
    </source>
</evidence>
<evidence type="ECO:0000259" key="1">
    <source>
        <dbReference type="PROSITE" id="PS51192"/>
    </source>
</evidence>
<dbReference type="GO" id="GO:0004386">
    <property type="term" value="F:helicase activity"/>
    <property type="evidence" value="ECO:0007669"/>
    <property type="project" value="UniProtKB-KW"/>
</dbReference>
<keyword evidence="3" id="KW-0547">Nucleotide-binding</keyword>
<keyword evidence="3" id="KW-0378">Hydrolase</keyword>
<dbReference type="Pfam" id="PF11907">
    <property type="entry name" value="DUF3427"/>
    <property type="match status" value="1"/>
</dbReference>
<name>A0A0R1MB38_9LACO</name>
<dbReference type="PATRIC" id="fig|1423777.3.peg.885"/>
<dbReference type="InterPro" id="IPR006935">
    <property type="entry name" value="Helicase/UvrB_N"/>
</dbReference>
<dbReference type="OrthoDB" id="9802848at2"/>
<dbReference type="AlphaFoldDB" id="A0A0R1MB38"/>
<accession>A0A0R1MB38</accession>
<dbReference type="CDD" id="cd18032">
    <property type="entry name" value="DEXHc_RE_I_III_res"/>
    <property type="match status" value="1"/>
</dbReference>
<dbReference type="CDD" id="cd09204">
    <property type="entry name" value="PLDc_N_DEXD_b2"/>
    <property type="match status" value="1"/>
</dbReference>
<keyword evidence="3" id="KW-0347">Helicase</keyword>
<dbReference type="Pfam" id="PF13091">
    <property type="entry name" value="PLDc_2"/>
    <property type="match status" value="1"/>
</dbReference>
<dbReference type="PANTHER" id="PTHR47396">
    <property type="entry name" value="TYPE I RESTRICTION ENZYME ECOKI R PROTEIN"/>
    <property type="match status" value="1"/>
</dbReference>
<dbReference type="EMBL" id="AZEH01000025">
    <property type="protein sequence ID" value="KRL05447.1"/>
    <property type="molecule type" value="Genomic_DNA"/>
</dbReference>
<dbReference type="PROSITE" id="PS51192">
    <property type="entry name" value="HELICASE_ATP_BIND_1"/>
    <property type="match status" value="1"/>
</dbReference>
<organism evidence="3 4">
    <name type="scientific">Liquorilactobacillus oeni DSM 19972</name>
    <dbReference type="NCBI Taxonomy" id="1423777"/>
    <lineage>
        <taxon>Bacteria</taxon>
        <taxon>Bacillati</taxon>
        <taxon>Bacillota</taxon>
        <taxon>Bacilli</taxon>
        <taxon>Lactobacillales</taxon>
        <taxon>Lactobacillaceae</taxon>
        <taxon>Liquorilactobacillus</taxon>
    </lineage>
</organism>
<dbReference type="Gene3D" id="3.40.50.300">
    <property type="entry name" value="P-loop containing nucleotide triphosphate hydrolases"/>
    <property type="match status" value="2"/>
</dbReference>
<dbReference type="SMART" id="SM00490">
    <property type="entry name" value="HELICc"/>
    <property type="match status" value="1"/>
</dbReference>
<dbReference type="InterPro" id="IPR050742">
    <property type="entry name" value="Helicase_Restrict-Modif_Enz"/>
</dbReference>